<dbReference type="eggNOG" id="KOG4297">
    <property type="taxonomic scope" value="Eukaryota"/>
</dbReference>
<dbReference type="CTD" id="10394"/>
<dbReference type="Proteomes" id="UP001652624">
    <property type="component" value="Chromosome 17"/>
</dbReference>
<dbReference type="AlphaFoldDB" id="A0A1S2ZHX5"/>
<dbReference type="PROSITE" id="PS50041">
    <property type="entry name" value="C_TYPE_LECTIN_2"/>
    <property type="match status" value="1"/>
</dbReference>
<sequence length="217" mass="24455">MKCPLLLSLFLLGTISALHPGKDVPRQESLEPCASLSQDLPGSGEQQGELALPDEMTQSEGENSQDTLEDEEDMDSDPGEDLQCPGEEETVQLQGSPGAKTYRYVLVLRPRRFRGAQNVCRRCYRGNLVSIHNYSFNYRLQVLSSRVNQAQVWIGGVIRGWFLCKRFSWLDGSRWNFAYWASGQPRGGKGSCVALCTRGGHWRRARCKKRLSFICAY</sequence>
<feature type="compositionally biased region" description="Basic and acidic residues" evidence="4">
    <location>
        <begin position="20"/>
        <end position="29"/>
    </location>
</feature>
<dbReference type="Pfam" id="PF00059">
    <property type="entry name" value="Lectin_C"/>
    <property type="match status" value="1"/>
</dbReference>
<dbReference type="GO" id="GO:0030246">
    <property type="term" value="F:carbohydrate binding"/>
    <property type="evidence" value="ECO:0007669"/>
    <property type="project" value="UniProtKB-KW"/>
</dbReference>
<keyword evidence="7" id="KW-1185">Reference proteome</keyword>
<dbReference type="OrthoDB" id="9665521at2759"/>
<dbReference type="InterPro" id="IPR033816">
    <property type="entry name" value="EMBP_CTLD"/>
</dbReference>
<evidence type="ECO:0000256" key="2">
    <source>
        <dbReference type="ARBA" id="ARBA00022734"/>
    </source>
</evidence>
<organism evidence="7 8">
    <name type="scientific">Erinaceus europaeus</name>
    <name type="common">Western European hedgehog</name>
    <dbReference type="NCBI Taxonomy" id="9365"/>
    <lineage>
        <taxon>Eukaryota</taxon>
        <taxon>Metazoa</taxon>
        <taxon>Chordata</taxon>
        <taxon>Craniata</taxon>
        <taxon>Vertebrata</taxon>
        <taxon>Euteleostomi</taxon>
        <taxon>Mammalia</taxon>
        <taxon>Eutheria</taxon>
        <taxon>Laurasiatheria</taxon>
        <taxon>Eulipotyphla</taxon>
        <taxon>Erinaceidae</taxon>
        <taxon>Erinaceinae</taxon>
        <taxon>Erinaceus</taxon>
    </lineage>
</organism>
<dbReference type="GO" id="GO:0006955">
    <property type="term" value="P:immune response"/>
    <property type="evidence" value="ECO:0007669"/>
    <property type="project" value="InterPro"/>
</dbReference>
<dbReference type="CDD" id="cd03598">
    <property type="entry name" value="CLECT_EMBP_like"/>
    <property type="match status" value="1"/>
</dbReference>
<evidence type="ECO:0000256" key="3">
    <source>
        <dbReference type="ARBA" id="ARBA00023157"/>
    </source>
</evidence>
<dbReference type="PRINTS" id="PR00770">
    <property type="entry name" value="EMAJORBASICP"/>
</dbReference>
<evidence type="ECO:0000256" key="5">
    <source>
        <dbReference type="SAM" id="SignalP"/>
    </source>
</evidence>
<dbReference type="PANTHER" id="PTHR45784">
    <property type="entry name" value="C-TYPE LECTIN DOMAIN FAMILY 20 MEMBER A-RELATED"/>
    <property type="match status" value="1"/>
</dbReference>
<dbReference type="PROSITE" id="PS00615">
    <property type="entry name" value="C_TYPE_LECTIN_1"/>
    <property type="match status" value="1"/>
</dbReference>
<feature type="chain" id="PRO_5010342459" evidence="5">
    <location>
        <begin position="18"/>
        <end position="217"/>
    </location>
</feature>
<gene>
    <name evidence="8" type="primary">PRG3</name>
</gene>
<name>A0A1S2ZHX5_ERIEU</name>
<protein>
    <submittedName>
        <fullName evidence="8">Proteoglycan 3</fullName>
    </submittedName>
</protein>
<keyword evidence="1 5" id="KW-0732">Signal</keyword>
<evidence type="ECO:0000259" key="6">
    <source>
        <dbReference type="PROSITE" id="PS50041"/>
    </source>
</evidence>
<feature type="region of interest" description="Disordered" evidence="4">
    <location>
        <begin position="20"/>
        <end position="91"/>
    </location>
</feature>
<keyword evidence="2" id="KW-0430">Lectin</keyword>
<dbReference type="InterPro" id="IPR001304">
    <property type="entry name" value="C-type_lectin-like"/>
</dbReference>
<reference evidence="8" key="1">
    <citation type="submission" date="2025-08" db="UniProtKB">
        <authorList>
            <consortium name="RefSeq"/>
        </authorList>
    </citation>
    <scope>IDENTIFICATION</scope>
</reference>
<dbReference type="InParanoid" id="A0A1S2ZHX5"/>
<dbReference type="RefSeq" id="XP_007519627.1">
    <property type="nucleotide sequence ID" value="XM_007519565.2"/>
</dbReference>
<dbReference type="GeneID" id="103110394"/>
<feature type="signal peptide" evidence="5">
    <location>
        <begin position="1"/>
        <end position="17"/>
    </location>
</feature>
<dbReference type="InterPro" id="IPR018378">
    <property type="entry name" value="C-type_lectin_CS"/>
</dbReference>
<dbReference type="SUPFAM" id="SSF56436">
    <property type="entry name" value="C-type lectin-like"/>
    <property type="match status" value="1"/>
</dbReference>
<evidence type="ECO:0000256" key="1">
    <source>
        <dbReference type="ARBA" id="ARBA00022729"/>
    </source>
</evidence>
<evidence type="ECO:0000313" key="8">
    <source>
        <dbReference type="RefSeq" id="XP_007519627.1"/>
    </source>
</evidence>
<dbReference type="InterPro" id="IPR016187">
    <property type="entry name" value="CTDL_fold"/>
</dbReference>
<feature type="compositionally biased region" description="Polar residues" evidence="4">
    <location>
        <begin position="35"/>
        <end position="46"/>
    </location>
</feature>
<accession>A0A1S2ZHX5</accession>
<keyword evidence="3" id="KW-1015">Disulfide bond</keyword>
<feature type="compositionally biased region" description="Polar residues" evidence="4">
    <location>
        <begin position="56"/>
        <end position="66"/>
    </location>
</feature>
<dbReference type="Gene3D" id="3.10.100.10">
    <property type="entry name" value="Mannose-Binding Protein A, subunit A"/>
    <property type="match status" value="1"/>
</dbReference>
<proteinExistence type="predicted"/>
<feature type="compositionally biased region" description="Acidic residues" evidence="4">
    <location>
        <begin position="67"/>
        <end position="90"/>
    </location>
</feature>
<dbReference type="FunFam" id="3.10.100.10:FF:000090">
    <property type="entry name" value="Proteoglycan 2, bone marrow"/>
    <property type="match status" value="1"/>
</dbReference>
<dbReference type="SMART" id="SM00034">
    <property type="entry name" value="CLECT"/>
    <property type="match status" value="1"/>
</dbReference>
<feature type="domain" description="C-type lectin" evidence="6">
    <location>
        <begin position="99"/>
        <end position="216"/>
    </location>
</feature>
<evidence type="ECO:0000256" key="4">
    <source>
        <dbReference type="SAM" id="MobiDB-lite"/>
    </source>
</evidence>
<dbReference type="FunCoup" id="A0A1S2ZHX5">
    <property type="interactions" value="33"/>
</dbReference>
<evidence type="ECO:0000313" key="7">
    <source>
        <dbReference type="Proteomes" id="UP001652624"/>
    </source>
</evidence>
<dbReference type="InterPro" id="IPR002352">
    <property type="entry name" value="Eosinophil_major_basic"/>
</dbReference>
<dbReference type="InterPro" id="IPR016186">
    <property type="entry name" value="C-type_lectin-like/link_sf"/>
</dbReference>
<dbReference type="PANTHER" id="PTHR45784:SF3">
    <property type="entry name" value="C-TYPE LECTIN DOMAIN FAMILY 4 MEMBER K-LIKE-RELATED"/>
    <property type="match status" value="1"/>
</dbReference>